<evidence type="ECO:0000313" key="3">
    <source>
        <dbReference type="Proteomes" id="UP000008068"/>
    </source>
</evidence>
<sequence>MQSQMNSFQEPTGNDFMKQIISQNQETQRMILSLQSQLNSFQNPTGRNVMNMKEKMEEENESESKKTKAMAEEVLKEAQSQSIINDKSETEETHVPPIIPTFKITFYDISLYFPKNVLKEVTQRRQVPIDLADGHQ</sequence>
<dbReference type="Proteomes" id="UP000008068">
    <property type="component" value="Unassembled WGS sequence"/>
</dbReference>
<reference evidence="3" key="1">
    <citation type="submission" date="2011-07" db="EMBL/GenBank/DDBJ databases">
        <authorList>
            <consortium name="Caenorhabditis brenneri Sequencing and Analysis Consortium"/>
            <person name="Wilson R.K."/>
        </authorList>
    </citation>
    <scope>NUCLEOTIDE SEQUENCE [LARGE SCALE GENOMIC DNA]</scope>
    <source>
        <strain evidence="3">PB2801</strain>
    </source>
</reference>
<dbReference type="AlphaFoldDB" id="G0MG30"/>
<feature type="region of interest" description="Disordered" evidence="1">
    <location>
        <begin position="37"/>
        <end position="92"/>
    </location>
</feature>
<protein>
    <submittedName>
        <fullName evidence="2">Uncharacterized protein</fullName>
    </submittedName>
</protein>
<organism evidence="3">
    <name type="scientific">Caenorhabditis brenneri</name>
    <name type="common">Nematode worm</name>
    <dbReference type="NCBI Taxonomy" id="135651"/>
    <lineage>
        <taxon>Eukaryota</taxon>
        <taxon>Metazoa</taxon>
        <taxon>Ecdysozoa</taxon>
        <taxon>Nematoda</taxon>
        <taxon>Chromadorea</taxon>
        <taxon>Rhabditida</taxon>
        <taxon>Rhabditina</taxon>
        <taxon>Rhabditomorpha</taxon>
        <taxon>Rhabditoidea</taxon>
        <taxon>Rhabditidae</taxon>
        <taxon>Peloderinae</taxon>
        <taxon>Caenorhabditis</taxon>
    </lineage>
</organism>
<accession>G0MG30</accession>
<evidence type="ECO:0000313" key="2">
    <source>
        <dbReference type="EMBL" id="EGT56606.1"/>
    </source>
</evidence>
<proteinExistence type="predicted"/>
<keyword evidence="3" id="KW-1185">Reference proteome</keyword>
<dbReference type="EMBL" id="GL379793">
    <property type="protein sequence ID" value="EGT56606.1"/>
    <property type="molecule type" value="Genomic_DNA"/>
</dbReference>
<gene>
    <name evidence="2" type="ORF">CAEBREN_24970</name>
</gene>
<feature type="compositionally biased region" description="Polar residues" evidence="1">
    <location>
        <begin position="37"/>
        <end position="48"/>
    </location>
</feature>
<evidence type="ECO:0000256" key="1">
    <source>
        <dbReference type="SAM" id="MobiDB-lite"/>
    </source>
</evidence>
<dbReference type="HOGENOM" id="CLU_1877261_0_0_1"/>
<feature type="compositionally biased region" description="Basic and acidic residues" evidence="1">
    <location>
        <begin position="52"/>
        <end position="76"/>
    </location>
</feature>
<dbReference type="InParanoid" id="G0MG30"/>
<name>G0MG30_CAEBE</name>